<keyword evidence="8 10" id="KW-1133">Transmembrane helix</keyword>
<dbReference type="PANTHER" id="PTHR39583">
    <property type="entry name" value="TYPE II SECRETION SYSTEM PROTEIN J-RELATED"/>
    <property type="match status" value="1"/>
</dbReference>
<protein>
    <recommendedName>
        <fullName evidence="3">Type II secretion system protein J</fullName>
    </recommendedName>
</protein>
<dbReference type="Proteomes" id="UP000509383">
    <property type="component" value="Chromosome"/>
</dbReference>
<dbReference type="NCBIfam" id="TIGR02532">
    <property type="entry name" value="IV_pilin_GFxxxE"/>
    <property type="match status" value="1"/>
</dbReference>
<evidence type="ECO:0000313" key="12">
    <source>
        <dbReference type="EMBL" id="GJN54228.1"/>
    </source>
</evidence>
<evidence type="ECO:0000256" key="1">
    <source>
        <dbReference type="ARBA" id="ARBA00004377"/>
    </source>
</evidence>
<dbReference type="InterPro" id="IPR012902">
    <property type="entry name" value="N_methyl_site"/>
</dbReference>
<evidence type="ECO:0000256" key="4">
    <source>
        <dbReference type="ARBA" id="ARBA00022475"/>
    </source>
</evidence>
<evidence type="ECO:0000313" key="11">
    <source>
        <dbReference type="EMBL" id="BCG25072.1"/>
    </source>
</evidence>
<name>A0A6J4E5J0_9PSED</name>
<dbReference type="Pfam" id="PF07963">
    <property type="entry name" value="N_methyl"/>
    <property type="match status" value="1"/>
</dbReference>
<evidence type="ECO:0000256" key="5">
    <source>
        <dbReference type="ARBA" id="ARBA00022481"/>
    </source>
</evidence>
<dbReference type="AlphaFoldDB" id="A0A6J4E5J0"/>
<keyword evidence="6" id="KW-0997">Cell inner membrane</keyword>
<dbReference type="RefSeq" id="WP_173179613.1">
    <property type="nucleotide sequence ID" value="NZ_AP023189.1"/>
</dbReference>
<dbReference type="InterPro" id="IPR045584">
    <property type="entry name" value="Pilin-like"/>
</dbReference>
<proteinExistence type="inferred from homology"/>
<evidence type="ECO:0000256" key="9">
    <source>
        <dbReference type="ARBA" id="ARBA00023136"/>
    </source>
</evidence>
<keyword evidence="4" id="KW-1003">Cell membrane</keyword>
<dbReference type="InterPro" id="IPR010055">
    <property type="entry name" value="T2SS_protein-GspJ"/>
</dbReference>
<evidence type="ECO:0000256" key="8">
    <source>
        <dbReference type="ARBA" id="ARBA00022989"/>
    </source>
</evidence>
<keyword evidence="9 10" id="KW-0472">Membrane</keyword>
<evidence type="ECO:0000256" key="6">
    <source>
        <dbReference type="ARBA" id="ARBA00022519"/>
    </source>
</evidence>
<gene>
    <name evidence="11" type="ORF">TUM18999_32630</name>
    <name evidence="12" type="ORF">TUM20286_39800</name>
</gene>
<evidence type="ECO:0000313" key="13">
    <source>
        <dbReference type="Proteomes" id="UP000509383"/>
    </source>
</evidence>
<comment type="similarity">
    <text evidence="2">Belongs to the GSP J family.</text>
</comment>
<dbReference type="GO" id="GO:0005886">
    <property type="term" value="C:plasma membrane"/>
    <property type="evidence" value="ECO:0007669"/>
    <property type="project" value="UniProtKB-SubCell"/>
</dbReference>
<dbReference type="Proteomes" id="UP001054892">
    <property type="component" value="Unassembled WGS sequence"/>
</dbReference>
<organism evidence="11 13">
    <name type="scientific">Pseudomonas tohonis</name>
    <dbReference type="NCBI Taxonomy" id="2725477"/>
    <lineage>
        <taxon>Bacteria</taxon>
        <taxon>Pseudomonadati</taxon>
        <taxon>Pseudomonadota</taxon>
        <taxon>Gammaproteobacteria</taxon>
        <taxon>Pseudomonadales</taxon>
        <taxon>Pseudomonadaceae</taxon>
        <taxon>Pseudomonas</taxon>
    </lineage>
</organism>
<comment type="subcellular location">
    <subcellularLocation>
        <location evidence="1">Cell inner membrane</location>
        <topology evidence="1">Single-pass membrane protein</topology>
    </subcellularLocation>
</comment>
<reference evidence="11 13" key="1">
    <citation type="submission" date="2020-05" db="EMBL/GenBank/DDBJ databases">
        <title>Characterization of novel class B3 metallo-beta-lactamase from novel Pseudomonas species.</title>
        <authorList>
            <person name="Yamada K."/>
            <person name="Aoki K."/>
            <person name="Ishii Y."/>
        </authorList>
    </citation>
    <scope>NUCLEOTIDE SEQUENCE [LARGE SCALE GENOMIC DNA]</scope>
    <source>
        <strain evidence="11 13">TUM18999</strain>
        <strain evidence="12 14">TUM20286</strain>
    </source>
</reference>
<accession>A0A6J4E5J0</accession>
<dbReference type="PANTHER" id="PTHR39583:SF2">
    <property type="entry name" value="TYPE II SECRETION SYSTEM PROTEIN J"/>
    <property type="match status" value="1"/>
</dbReference>
<sequence>MRGQHGFTLIEVMVAILLMALVSLVAWRGLDSVSRSDAHLQATAERNDELLRALNQLQRDLAQRATTELLEPLRPDADADALPVRSGPPALVLRGGGNGPPRLELVRVAPSRPGLLLRVRWWVEGDTLYRAASSAGSRYPLPAPGQGVAVMSGVSDFDLRTWRPGKGWTALTGTPVENPQGLELTLTRQTAQGTEHYRQVMGPFP</sequence>
<dbReference type="SUPFAM" id="SSF54523">
    <property type="entry name" value="Pili subunits"/>
    <property type="match status" value="1"/>
</dbReference>
<dbReference type="GO" id="GO:0015627">
    <property type="term" value="C:type II protein secretion system complex"/>
    <property type="evidence" value="ECO:0007669"/>
    <property type="project" value="InterPro"/>
</dbReference>
<feature type="transmembrane region" description="Helical" evidence="10">
    <location>
        <begin position="6"/>
        <end position="27"/>
    </location>
</feature>
<evidence type="ECO:0000256" key="7">
    <source>
        <dbReference type="ARBA" id="ARBA00022692"/>
    </source>
</evidence>
<dbReference type="PROSITE" id="PS00409">
    <property type="entry name" value="PROKAR_NTER_METHYL"/>
    <property type="match status" value="1"/>
</dbReference>
<evidence type="ECO:0000313" key="14">
    <source>
        <dbReference type="Proteomes" id="UP001054892"/>
    </source>
</evidence>
<keyword evidence="7 10" id="KW-0812">Transmembrane</keyword>
<keyword evidence="14" id="KW-1185">Reference proteome</keyword>
<evidence type="ECO:0000256" key="2">
    <source>
        <dbReference type="ARBA" id="ARBA00011084"/>
    </source>
</evidence>
<dbReference type="EMBL" id="AP023189">
    <property type="protein sequence ID" value="BCG25072.1"/>
    <property type="molecule type" value="Genomic_DNA"/>
</dbReference>
<dbReference type="KEGG" id="ptw:TUM18999_32630"/>
<dbReference type="EMBL" id="BQKM01000010">
    <property type="protein sequence ID" value="GJN54228.1"/>
    <property type="molecule type" value="Genomic_DNA"/>
</dbReference>
<evidence type="ECO:0000256" key="3">
    <source>
        <dbReference type="ARBA" id="ARBA00021539"/>
    </source>
</evidence>
<keyword evidence="5" id="KW-0488">Methylation</keyword>
<evidence type="ECO:0000256" key="10">
    <source>
        <dbReference type="SAM" id="Phobius"/>
    </source>
</evidence>
<dbReference type="GO" id="GO:0015628">
    <property type="term" value="P:protein secretion by the type II secretion system"/>
    <property type="evidence" value="ECO:0007669"/>
    <property type="project" value="InterPro"/>
</dbReference>
<dbReference type="Pfam" id="PF11612">
    <property type="entry name" value="T2SSJ"/>
    <property type="match status" value="1"/>
</dbReference>
<dbReference type="InterPro" id="IPR051621">
    <property type="entry name" value="T2SS_protein_J"/>
</dbReference>